<dbReference type="EMBL" id="CAJNJA010032387">
    <property type="protein sequence ID" value="CAE7666834.1"/>
    <property type="molecule type" value="Genomic_DNA"/>
</dbReference>
<protein>
    <submittedName>
        <fullName evidence="1">Crnkl1 protein</fullName>
    </submittedName>
</protein>
<accession>A0A812W5B4</accession>
<evidence type="ECO:0000313" key="2">
    <source>
        <dbReference type="Proteomes" id="UP000601435"/>
    </source>
</evidence>
<sequence>MTLPVLALQAHVQLPELRIQIIYGNSNKDYVHTQKPLVELQQKGAVSLTPMPDKAFHASRLFPVAHSQMLMPPAAGHPEGFAGADGLMDLPWGPRAFERLPSV</sequence>
<keyword evidence="2" id="KW-1185">Reference proteome</keyword>
<comment type="caution">
    <text evidence="1">The sequence shown here is derived from an EMBL/GenBank/DDBJ whole genome shotgun (WGS) entry which is preliminary data.</text>
</comment>
<gene>
    <name evidence="1" type="primary">Crnkl1</name>
    <name evidence="1" type="ORF">SNEC2469_LOCUS19049</name>
</gene>
<name>A0A812W5B4_9DINO</name>
<dbReference type="Proteomes" id="UP000601435">
    <property type="component" value="Unassembled WGS sequence"/>
</dbReference>
<dbReference type="AlphaFoldDB" id="A0A812W5B4"/>
<evidence type="ECO:0000313" key="1">
    <source>
        <dbReference type="EMBL" id="CAE7666834.1"/>
    </source>
</evidence>
<proteinExistence type="predicted"/>
<reference evidence="1" key="1">
    <citation type="submission" date="2021-02" db="EMBL/GenBank/DDBJ databases">
        <authorList>
            <person name="Dougan E. K."/>
            <person name="Rhodes N."/>
            <person name="Thang M."/>
            <person name="Chan C."/>
        </authorList>
    </citation>
    <scope>NUCLEOTIDE SEQUENCE</scope>
</reference>
<organism evidence="1 2">
    <name type="scientific">Symbiodinium necroappetens</name>
    <dbReference type="NCBI Taxonomy" id="1628268"/>
    <lineage>
        <taxon>Eukaryota</taxon>
        <taxon>Sar</taxon>
        <taxon>Alveolata</taxon>
        <taxon>Dinophyceae</taxon>
        <taxon>Suessiales</taxon>
        <taxon>Symbiodiniaceae</taxon>
        <taxon>Symbiodinium</taxon>
    </lineage>
</organism>